<protein>
    <submittedName>
        <fullName evidence="2">Uncharacterized protein</fullName>
    </submittedName>
</protein>
<evidence type="ECO:0000313" key="2">
    <source>
        <dbReference type="EMBL" id="KAL2457103.1"/>
    </source>
</evidence>
<dbReference type="AlphaFoldDB" id="A0ABD1P195"/>
<sequence length="132" mass="14901">MANPFHYSIGRPNFNKAADEIPKPNLTRRESHVRGPRCNVYPTSTTTLALSDDVDDRESIPLFIAEIGAAFNLPACEFCPCASGDGHRSPSPITCSGRMDQKKALESHSVESYPLKSEYWWVRYLRLQTRKN</sequence>
<proteinExistence type="predicted"/>
<name>A0ABD1P195_9LAMI</name>
<evidence type="ECO:0000313" key="3">
    <source>
        <dbReference type="Proteomes" id="UP001604277"/>
    </source>
</evidence>
<organism evidence="2 3">
    <name type="scientific">Forsythia ovata</name>
    <dbReference type="NCBI Taxonomy" id="205694"/>
    <lineage>
        <taxon>Eukaryota</taxon>
        <taxon>Viridiplantae</taxon>
        <taxon>Streptophyta</taxon>
        <taxon>Embryophyta</taxon>
        <taxon>Tracheophyta</taxon>
        <taxon>Spermatophyta</taxon>
        <taxon>Magnoliopsida</taxon>
        <taxon>eudicotyledons</taxon>
        <taxon>Gunneridae</taxon>
        <taxon>Pentapetalae</taxon>
        <taxon>asterids</taxon>
        <taxon>lamiids</taxon>
        <taxon>Lamiales</taxon>
        <taxon>Oleaceae</taxon>
        <taxon>Forsythieae</taxon>
        <taxon>Forsythia</taxon>
    </lineage>
</organism>
<reference evidence="3" key="1">
    <citation type="submission" date="2024-07" db="EMBL/GenBank/DDBJ databases">
        <title>Two chromosome-level genome assemblies of Korean endemic species Abeliophyllum distichum and Forsythia ovata (Oleaceae).</title>
        <authorList>
            <person name="Jang H."/>
        </authorList>
    </citation>
    <scope>NUCLEOTIDE SEQUENCE [LARGE SCALE GENOMIC DNA]</scope>
</reference>
<feature type="compositionally biased region" description="Basic and acidic residues" evidence="1">
    <location>
        <begin position="17"/>
        <end position="33"/>
    </location>
</feature>
<keyword evidence="3" id="KW-1185">Reference proteome</keyword>
<accession>A0ABD1P195</accession>
<gene>
    <name evidence="2" type="ORF">Fot_56514</name>
</gene>
<dbReference type="Proteomes" id="UP001604277">
    <property type="component" value="Unassembled WGS sequence"/>
</dbReference>
<dbReference type="EMBL" id="JBFOLJ010000045">
    <property type="protein sequence ID" value="KAL2457103.1"/>
    <property type="molecule type" value="Genomic_DNA"/>
</dbReference>
<feature type="region of interest" description="Disordered" evidence="1">
    <location>
        <begin position="16"/>
        <end position="37"/>
    </location>
</feature>
<evidence type="ECO:0000256" key="1">
    <source>
        <dbReference type="SAM" id="MobiDB-lite"/>
    </source>
</evidence>
<comment type="caution">
    <text evidence="2">The sequence shown here is derived from an EMBL/GenBank/DDBJ whole genome shotgun (WGS) entry which is preliminary data.</text>
</comment>